<dbReference type="PANTHER" id="PTHR43124">
    <property type="entry name" value="PURINE EFFLUX PUMP PBUE"/>
    <property type="match status" value="1"/>
</dbReference>
<feature type="transmembrane region" description="Helical" evidence="6">
    <location>
        <begin position="21"/>
        <end position="46"/>
    </location>
</feature>
<evidence type="ECO:0000313" key="8">
    <source>
        <dbReference type="Proteomes" id="UP000273675"/>
    </source>
</evidence>
<dbReference type="PANTHER" id="PTHR43124:SF10">
    <property type="entry name" value="PURINE EFFLUX PUMP PBUE"/>
    <property type="match status" value="1"/>
</dbReference>
<dbReference type="InterPro" id="IPR036259">
    <property type="entry name" value="MFS_trans_sf"/>
</dbReference>
<evidence type="ECO:0000256" key="6">
    <source>
        <dbReference type="SAM" id="Phobius"/>
    </source>
</evidence>
<feature type="transmembrane region" description="Helical" evidence="6">
    <location>
        <begin position="149"/>
        <end position="168"/>
    </location>
</feature>
<feature type="transmembrane region" description="Helical" evidence="6">
    <location>
        <begin position="174"/>
        <end position="195"/>
    </location>
</feature>
<evidence type="ECO:0000256" key="2">
    <source>
        <dbReference type="ARBA" id="ARBA00022475"/>
    </source>
</evidence>
<keyword evidence="2" id="KW-1003">Cell membrane</keyword>
<evidence type="ECO:0000256" key="4">
    <source>
        <dbReference type="ARBA" id="ARBA00022989"/>
    </source>
</evidence>
<name>A0A495D3Q8_9PROT</name>
<dbReference type="InterPro" id="IPR011701">
    <property type="entry name" value="MFS"/>
</dbReference>
<proteinExistence type="predicted"/>
<comment type="caution">
    <text evidence="7">The sequence shown here is derived from an EMBL/GenBank/DDBJ whole genome shotgun (WGS) entry which is preliminary data.</text>
</comment>
<feature type="transmembrane region" description="Helical" evidence="6">
    <location>
        <begin position="90"/>
        <end position="108"/>
    </location>
</feature>
<comment type="subcellular location">
    <subcellularLocation>
        <location evidence="1">Cell membrane</location>
        <topology evidence="1">Multi-pass membrane protein</topology>
    </subcellularLocation>
</comment>
<feature type="transmembrane region" description="Helical" evidence="6">
    <location>
        <begin position="335"/>
        <end position="358"/>
    </location>
</feature>
<dbReference type="Pfam" id="PF07690">
    <property type="entry name" value="MFS_1"/>
    <property type="match status" value="1"/>
</dbReference>
<dbReference type="InterPro" id="IPR050189">
    <property type="entry name" value="MFS_Efflux_Transporters"/>
</dbReference>
<dbReference type="RefSeq" id="WP_170150416.1">
    <property type="nucleotide sequence ID" value="NZ_RBIM01000004.1"/>
</dbReference>
<feature type="transmembrane region" description="Helical" evidence="6">
    <location>
        <begin position="120"/>
        <end position="137"/>
    </location>
</feature>
<accession>A0A495D3Q8</accession>
<dbReference type="AlphaFoldDB" id="A0A495D3Q8"/>
<feature type="transmembrane region" description="Helical" evidence="6">
    <location>
        <begin position="249"/>
        <end position="271"/>
    </location>
</feature>
<evidence type="ECO:0000256" key="3">
    <source>
        <dbReference type="ARBA" id="ARBA00022692"/>
    </source>
</evidence>
<feature type="transmembrane region" description="Helical" evidence="6">
    <location>
        <begin position="216"/>
        <end position="237"/>
    </location>
</feature>
<feature type="transmembrane region" description="Helical" evidence="6">
    <location>
        <begin position="278"/>
        <end position="297"/>
    </location>
</feature>
<feature type="transmembrane region" description="Helical" evidence="6">
    <location>
        <begin position="364"/>
        <end position="384"/>
    </location>
</feature>
<gene>
    <name evidence="7" type="ORF">C7435_1852</name>
</gene>
<dbReference type="GO" id="GO:0005886">
    <property type="term" value="C:plasma membrane"/>
    <property type="evidence" value="ECO:0007669"/>
    <property type="project" value="UniProtKB-SubCell"/>
</dbReference>
<dbReference type="Proteomes" id="UP000273675">
    <property type="component" value="Unassembled WGS sequence"/>
</dbReference>
<protein>
    <submittedName>
        <fullName evidence="7">Putative MFS family arabinose efflux permease</fullName>
    </submittedName>
</protein>
<feature type="transmembrane region" description="Helical" evidence="6">
    <location>
        <begin position="303"/>
        <end position="323"/>
    </location>
</feature>
<keyword evidence="4 6" id="KW-1133">Transmembrane helix</keyword>
<dbReference type="Gene3D" id="1.20.1250.20">
    <property type="entry name" value="MFS general substrate transporter like domains"/>
    <property type="match status" value="2"/>
</dbReference>
<evidence type="ECO:0000313" key="7">
    <source>
        <dbReference type="EMBL" id="RKQ96522.1"/>
    </source>
</evidence>
<dbReference type="EMBL" id="RBIM01000004">
    <property type="protein sequence ID" value="RKQ96522.1"/>
    <property type="molecule type" value="Genomic_DNA"/>
</dbReference>
<feature type="transmembrane region" description="Helical" evidence="6">
    <location>
        <begin position="66"/>
        <end position="83"/>
    </location>
</feature>
<reference evidence="7 8" key="1">
    <citation type="submission" date="2018-10" db="EMBL/GenBank/DDBJ databases">
        <title>Genomic Encyclopedia of Type Strains, Phase IV (KMG-IV): sequencing the most valuable type-strain genomes for metagenomic binning, comparative biology and taxonomic classification.</title>
        <authorList>
            <person name="Goeker M."/>
        </authorList>
    </citation>
    <scope>NUCLEOTIDE SEQUENCE [LARGE SCALE GENOMIC DNA]</scope>
    <source>
        <strain evidence="7 8">DSM 4734</strain>
    </source>
</reference>
<keyword evidence="3 6" id="KW-0812">Transmembrane</keyword>
<dbReference type="SUPFAM" id="SSF103473">
    <property type="entry name" value="MFS general substrate transporter"/>
    <property type="match status" value="1"/>
</dbReference>
<sequence>MTVDTPMPRRERVLPTAAPDGLIAAVMLAFLATAGLFYVNIMAAIVDGLVTGLGFNDSQAGQIGSANIYGAAAGALAAVFLIKTWPWRRTALICLVILIVVDIGSIWIDSFELLLPVRLAHGVVGGLLTGTAFAVIARTANPDRSFGMLLFVQFGLGGLAVMVLPPLAPAFGTQALFIALALFSLVTLIMLPFLASYPARDKTVNKVVGIQWPPLLLTYAAIFLFQAANMGLLAYIIRLGIDYGLDRGYVSTALGLATWVALAGPLLVMICGLRFGRFWLLGASMLLTFAGTAMFQWSGDPAAYLIANCGTGITWGFVIAYLFGMSAEFDSAGRASAFAGFVSKMGLASGPMIAGAILGAGAGFGMLIWVAIAGLAVSLAFMLWPARVLDRRRDETGATDAG</sequence>
<evidence type="ECO:0000256" key="5">
    <source>
        <dbReference type="ARBA" id="ARBA00023136"/>
    </source>
</evidence>
<keyword evidence="5 6" id="KW-0472">Membrane</keyword>
<evidence type="ECO:0000256" key="1">
    <source>
        <dbReference type="ARBA" id="ARBA00004651"/>
    </source>
</evidence>
<organism evidence="7 8">
    <name type="scientific">Maricaulis maris</name>
    <dbReference type="NCBI Taxonomy" id="74318"/>
    <lineage>
        <taxon>Bacteria</taxon>
        <taxon>Pseudomonadati</taxon>
        <taxon>Pseudomonadota</taxon>
        <taxon>Alphaproteobacteria</taxon>
        <taxon>Maricaulales</taxon>
        <taxon>Maricaulaceae</taxon>
        <taxon>Maricaulis</taxon>
    </lineage>
</organism>
<dbReference type="GO" id="GO:0022857">
    <property type="term" value="F:transmembrane transporter activity"/>
    <property type="evidence" value="ECO:0007669"/>
    <property type="project" value="InterPro"/>
</dbReference>